<dbReference type="EMBL" id="UGTH01000001">
    <property type="protein sequence ID" value="SUB74799.1"/>
    <property type="molecule type" value="Genomic_DNA"/>
</dbReference>
<feature type="domain" description="Fido" evidence="3">
    <location>
        <begin position="146"/>
        <end position="298"/>
    </location>
</feature>
<dbReference type="InterPro" id="IPR003812">
    <property type="entry name" value="Fido"/>
</dbReference>
<proteinExistence type="predicted"/>
<protein>
    <submittedName>
        <fullName evidence="4">Fic/DOC family</fullName>
    </submittedName>
</protein>
<dbReference type="Pfam" id="PF02661">
    <property type="entry name" value="Fic"/>
    <property type="match status" value="1"/>
</dbReference>
<evidence type="ECO:0000256" key="1">
    <source>
        <dbReference type="PIRSR" id="PIRSR640198-1"/>
    </source>
</evidence>
<keyword evidence="2" id="KW-0547">Nucleotide-binding</keyword>
<dbReference type="RefSeq" id="WP_040553266.1">
    <property type="nucleotide sequence ID" value="NZ_UGTH01000001.1"/>
</dbReference>
<evidence type="ECO:0000259" key="3">
    <source>
        <dbReference type="PROSITE" id="PS51459"/>
    </source>
</evidence>
<organism evidence="4 5">
    <name type="scientific">Peptoniphilus indolicus</name>
    <dbReference type="NCBI Taxonomy" id="33030"/>
    <lineage>
        <taxon>Bacteria</taxon>
        <taxon>Bacillati</taxon>
        <taxon>Bacillota</taxon>
        <taxon>Tissierellia</taxon>
        <taxon>Tissierellales</taxon>
        <taxon>Peptoniphilaceae</taxon>
        <taxon>Peptoniphilus</taxon>
    </lineage>
</organism>
<evidence type="ECO:0000256" key="2">
    <source>
        <dbReference type="PIRSR" id="PIRSR640198-2"/>
    </source>
</evidence>
<dbReference type="InterPro" id="IPR036597">
    <property type="entry name" value="Fido-like_dom_sf"/>
</dbReference>
<dbReference type="SUPFAM" id="SSF140931">
    <property type="entry name" value="Fic-like"/>
    <property type="match status" value="1"/>
</dbReference>
<dbReference type="Gene3D" id="1.10.3290.10">
    <property type="entry name" value="Fido-like domain"/>
    <property type="match status" value="1"/>
</dbReference>
<keyword evidence="2" id="KW-0067">ATP-binding</keyword>
<evidence type="ECO:0000313" key="5">
    <source>
        <dbReference type="Proteomes" id="UP000254777"/>
    </source>
</evidence>
<dbReference type="InterPro" id="IPR040198">
    <property type="entry name" value="Fido_containing"/>
</dbReference>
<feature type="active site" evidence="1">
    <location>
        <position position="235"/>
    </location>
</feature>
<dbReference type="PROSITE" id="PS51459">
    <property type="entry name" value="FIDO"/>
    <property type="match status" value="1"/>
</dbReference>
<feature type="binding site" evidence="2">
    <location>
        <begin position="239"/>
        <end position="246"/>
    </location>
    <ligand>
        <name>ATP</name>
        <dbReference type="ChEBI" id="CHEBI:30616"/>
    </ligand>
</feature>
<reference evidence="4 5" key="1">
    <citation type="submission" date="2018-06" db="EMBL/GenBank/DDBJ databases">
        <authorList>
            <consortium name="Pathogen Informatics"/>
            <person name="Doyle S."/>
        </authorList>
    </citation>
    <scope>NUCLEOTIDE SEQUENCE [LARGE SCALE GENOMIC DNA]</scope>
    <source>
        <strain evidence="4 5">NCTC11088</strain>
    </source>
</reference>
<sequence length="406" mass="47676">MDYISKVYYKDFKNYEKIYKNRYEFETTLRLDLKINPYKTNENLSLYYVFNNETSRYLDLVRENDNRLNEIELKLPEVAKKSLLKDIISSELQSSNELEGVESSREQIAETTREIIENKKLTNDRLVSMIKSYIYLSGEDILKLPEDSKDIRKIYDHITKGELEKDCIPDGKIFRENAIYVQKKNTVSGECIHEGILGEDNISEHINMMLNFLNDNTIPLLLRTAIGHYYFGYIHPFYDGNGRTGRFISSMYIKEDYGYLTAMSLARGSFLKKNDYYRAFDITNSVKNKGELNYFIDTFLSILIEGQFDIIENLIDKVEKLDKIHAKIMNDNTLDTDVKKDIMFILSQDYYFNYNSGIEREDIIGYLDGYYAKTIRDEISDLEQEGLIIKVKGRPIIYCANSNYFE</sequence>
<evidence type="ECO:0000313" key="4">
    <source>
        <dbReference type="EMBL" id="SUB74799.1"/>
    </source>
</evidence>
<name>A0A379DAC3_9FIRM</name>
<dbReference type="AlphaFoldDB" id="A0A379DAC3"/>
<dbReference type="GO" id="GO:0005524">
    <property type="term" value="F:ATP binding"/>
    <property type="evidence" value="ECO:0007669"/>
    <property type="project" value="UniProtKB-KW"/>
</dbReference>
<dbReference type="PANTHER" id="PTHR13504:SF40">
    <property type="entry name" value="FIDO DOMAIN-CONTAINING PROTEIN"/>
    <property type="match status" value="1"/>
</dbReference>
<gene>
    <name evidence="4" type="ORF">NCTC11088_00557</name>
</gene>
<accession>A0A379DAC3</accession>
<dbReference type="PANTHER" id="PTHR13504">
    <property type="entry name" value="FIDO DOMAIN-CONTAINING PROTEIN DDB_G0283145"/>
    <property type="match status" value="1"/>
</dbReference>
<dbReference type="Proteomes" id="UP000254777">
    <property type="component" value="Unassembled WGS sequence"/>
</dbReference>